<keyword evidence="1" id="KW-1133">Transmembrane helix</keyword>
<gene>
    <name evidence="2" type="ORF">GCA01S_083_00140</name>
</gene>
<keyword evidence="3" id="KW-1185">Reference proteome</keyword>
<sequence>MENIQFTFFTLIFLLVGLFIIWFSLFGKKKYIDEMGFFLADNLIELIVGLAFTFSPTLIKRVLIFVFGFLWSLLFGILFVKSLSAYFN</sequence>
<organism evidence="2 3">
    <name type="scientific">Parageobacillus caldoxylosilyticus NBRC 107762</name>
    <dbReference type="NCBI Taxonomy" id="1220594"/>
    <lineage>
        <taxon>Bacteria</taxon>
        <taxon>Bacillati</taxon>
        <taxon>Bacillota</taxon>
        <taxon>Bacilli</taxon>
        <taxon>Bacillales</taxon>
        <taxon>Anoxybacillaceae</taxon>
        <taxon>Saccharococcus</taxon>
    </lineage>
</organism>
<feature type="transmembrane region" description="Helical" evidence="1">
    <location>
        <begin position="6"/>
        <end position="25"/>
    </location>
</feature>
<comment type="caution">
    <text evidence="2">The sequence shown here is derived from an EMBL/GenBank/DDBJ whole genome shotgun (WGS) entry which is preliminary data.</text>
</comment>
<dbReference type="AlphaFoldDB" id="A0A023DK53"/>
<dbReference type="EMBL" id="BAWO01000083">
    <property type="protein sequence ID" value="GAJ41655.1"/>
    <property type="molecule type" value="Genomic_DNA"/>
</dbReference>
<keyword evidence="1" id="KW-0472">Membrane</keyword>
<evidence type="ECO:0000313" key="2">
    <source>
        <dbReference type="EMBL" id="GAJ41655.1"/>
    </source>
</evidence>
<feature type="transmembrane region" description="Helical" evidence="1">
    <location>
        <begin position="62"/>
        <end position="80"/>
    </location>
</feature>
<dbReference type="Proteomes" id="UP000023561">
    <property type="component" value="Unassembled WGS sequence"/>
</dbReference>
<evidence type="ECO:0000256" key="1">
    <source>
        <dbReference type="SAM" id="Phobius"/>
    </source>
</evidence>
<accession>A0A023DK53</accession>
<name>A0A023DK53_9BACL</name>
<proteinExistence type="predicted"/>
<reference evidence="2 3" key="1">
    <citation type="submission" date="2014-04" db="EMBL/GenBank/DDBJ databases">
        <title>Whole genome shotgun sequence of Geobacillus caldoxylosilyticus NBRC 107762.</title>
        <authorList>
            <person name="Hosoyama A."/>
            <person name="Hosoyama Y."/>
            <person name="Katano-Makiyama Y."/>
            <person name="Tsuchikane K."/>
            <person name="Ohji S."/>
            <person name="Ichikawa N."/>
            <person name="Yamazoe A."/>
            <person name="Fujita N."/>
        </authorList>
    </citation>
    <scope>NUCLEOTIDE SEQUENCE [LARGE SCALE GENOMIC DNA]</scope>
    <source>
        <strain evidence="2 3">NBRC 107762</strain>
    </source>
</reference>
<keyword evidence="1" id="KW-0812">Transmembrane</keyword>
<evidence type="ECO:0000313" key="3">
    <source>
        <dbReference type="Proteomes" id="UP000023561"/>
    </source>
</evidence>
<protein>
    <submittedName>
        <fullName evidence="2">Uncharacterized protein</fullName>
    </submittedName>
</protein>